<proteinExistence type="predicted"/>
<gene>
    <name evidence="2" type="ORF">F960_01335</name>
</gene>
<keyword evidence="1" id="KW-1133">Transmembrane helix</keyword>
<keyword evidence="1" id="KW-0472">Membrane</keyword>
<organism evidence="2 3">
    <name type="scientific">Acinetobacter gerneri DSM 14967 = CIP 107464 = MTCC 9824</name>
    <dbReference type="NCBI Taxonomy" id="1120926"/>
    <lineage>
        <taxon>Bacteria</taxon>
        <taxon>Pseudomonadati</taxon>
        <taxon>Pseudomonadota</taxon>
        <taxon>Gammaproteobacteria</taxon>
        <taxon>Moraxellales</taxon>
        <taxon>Moraxellaceae</taxon>
        <taxon>Acinetobacter</taxon>
    </lineage>
</organism>
<dbReference type="eggNOG" id="ENOG5030QU3">
    <property type="taxonomic scope" value="Bacteria"/>
</dbReference>
<protein>
    <submittedName>
        <fullName evidence="2">Uncharacterized protein</fullName>
    </submittedName>
</protein>
<evidence type="ECO:0000313" key="2">
    <source>
        <dbReference type="EMBL" id="ENV34596.1"/>
    </source>
</evidence>
<keyword evidence="1" id="KW-0812">Transmembrane</keyword>
<dbReference type="RefSeq" id="WP_004859403.1">
    <property type="nucleotide sequence ID" value="NZ_ASYY01000011.1"/>
</dbReference>
<evidence type="ECO:0000313" key="3">
    <source>
        <dbReference type="Proteomes" id="UP000013117"/>
    </source>
</evidence>
<dbReference type="Proteomes" id="UP000013117">
    <property type="component" value="Unassembled WGS sequence"/>
</dbReference>
<accession>N8YDC1</accession>
<dbReference type="EMBL" id="APPN01000054">
    <property type="protein sequence ID" value="ENV34596.1"/>
    <property type="molecule type" value="Genomic_DNA"/>
</dbReference>
<comment type="caution">
    <text evidence="2">The sequence shown here is derived from an EMBL/GenBank/DDBJ whole genome shotgun (WGS) entry which is preliminary data.</text>
</comment>
<keyword evidence="3" id="KW-1185">Reference proteome</keyword>
<sequence length="229" mass="25143">MNTSPLKSKSTFSRYGLWVILLIVLIVVVGVLFNQQQQRQADLELAKLALEQSKINSPSAQATSTPATTELSGIEGMGMEGQIPSQTSSHIEDPEIAASAESAVAAVQAAKQSVKLKLSQQIDAEYHDTQKLNSSLSHYGLKPMSSAPADLKGIVNSIDQMLTTHLMEVWGRASADQVAKQLEGWSVQGNVLTYRTAWDSDRSQCTWYVVSWDKNNHQVLDEGYMPCFK</sequence>
<dbReference type="HOGENOM" id="CLU_107025_0_0_6"/>
<name>N8YDC1_9GAMM</name>
<dbReference type="GeneID" id="84208731"/>
<dbReference type="AlphaFoldDB" id="N8YDC1"/>
<dbReference type="OrthoDB" id="6705681at2"/>
<feature type="transmembrane region" description="Helical" evidence="1">
    <location>
        <begin position="15"/>
        <end position="33"/>
    </location>
</feature>
<dbReference type="PATRIC" id="fig|1120926.3.peg.1282"/>
<evidence type="ECO:0000256" key="1">
    <source>
        <dbReference type="SAM" id="Phobius"/>
    </source>
</evidence>
<dbReference type="STRING" id="202952.GCA_000747725_01413"/>
<reference evidence="2 3" key="1">
    <citation type="submission" date="2013-02" db="EMBL/GenBank/DDBJ databases">
        <title>The Genome Sequence of Acinetobacter gerneri CIP 107464.</title>
        <authorList>
            <consortium name="The Broad Institute Genome Sequencing Platform"/>
            <consortium name="The Broad Institute Genome Sequencing Center for Infectious Disease"/>
            <person name="Cerqueira G."/>
            <person name="Feldgarden M."/>
            <person name="Courvalin P."/>
            <person name="Perichon B."/>
            <person name="Grillot-Courvalin C."/>
            <person name="Clermont D."/>
            <person name="Rocha E."/>
            <person name="Yoon E.-J."/>
            <person name="Nemec A."/>
            <person name="Walker B."/>
            <person name="Young S.K."/>
            <person name="Zeng Q."/>
            <person name="Gargeya S."/>
            <person name="Fitzgerald M."/>
            <person name="Haas B."/>
            <person name="Abouelleil A."/>
            <person name="Alvarado L."/>
            <person name="Arachchi H.M."/>
            <person name="Berlin A.M."/>
            <person name="Chapman S.B."/>
            <person name="Dewar J."/>
            <person name="Goldberg J."/>
            <person name="Griggs A."/>
            <person name="Gujja S."/>
            <person name="Hansen M."/>
            <person name="Howarth C."/>
            <person name="Imamovic A."/>
            <person name="Larimer J."/>
            <person name="McCowan C."/>
            <person name="Murphy C."/>
            <person name="Neiman D."/>
            <person name="Pearson M."/>
            <person name="Priest M."/>
            <person name="Roberts A."/>
            <person name="Saif S."/>
            <person name="Shea T."/>
            <person name="Sisk P."/>
            <person name="Sykes S."/>
            <person name="Wortman J."/>
            <person name="Nusbaum C."/>
            <person name="Birren B."/>
        </authorList>
    </citation>
    <scope>NUCLEOTIDE SEQUENCE [LARGE SCALE GENOMIC DNA]</scope>
    <source>
        <strain evidence="2 3">CIP 107464</strain>
    </source>
</reference>